<protein>
    <submittedName>
        <fullName evidence="1">EcsC family protein</fullName>
    </submittedName>
</protein>
<proteinExistence type="predicted"/>
<evidence type="ECO:0000313" key="1">
    <source>
        <dbReference type="EMBL" id="TDV99635.1"/>
    </source>
</evidence>
<dbReference type="OrthoDB" id="1425703at2"/>
<dbReference type="InterPro" id="IPR024787">
    <property type="entry name" value="EcsC"/>
</dbReference>
<dbReference type="AlphaFoldDB" id="A0A4R7YRR6"/>
<sequence length="210" mass="22635">MAKTKKIDQNKMMEILDWSYDKALNGLPRCPTAQELANDYLSKKNSVDEAVNSLIKWQNSKCGTSGFISGLGGIITLPVALPANITSVIYIQIRMIAAIAYMGKYDLKSDQVRSLVYICLCGNSAKDISKNIGIKLGTKLSKSAINKISGKTLTKINQKVGFRLVTKFGQKGVINMGKAIPVVGGLIGGTMDVVATNTIGKVSKKTFINN</sequence>
<gene>
    <name evidence="1" type="ORF">C8C77_13131</name>
</gene>
<organism evidence="1 2">
    <name type="scientific">Halanaerobium saccharolyticum</name>
    <dbReference type="NCBI Taxonomy" id="43595"/>
    <lineage>
        <taxon>Bacteria</taxon>
        <taxon>Bacillati</taxon>
        <taxon>Bacillota</taxon>
        <taxon>Clostridia</taxon>
        <taxon>Halanaerobiales</taxon>
        <taxon>Halanaerobiaceae</taxon>
        <taxon>Halanaerobium</taxon>
    </lineage>
</organism>
<dbReference type="Proteomes" id="UP000294697">
    <property type="component" value="Unassembled WGS sequence"/>
</dbReference>
<dbReference type="EMBL" id="SODA01000031">
    <property type="protein sequence ID" value="TDV99635.1"/>
    <property type="molecule type" value="Genomic_DNA"/>
</dbReference>
<name>A0A4R7YRR6_9FIRM</name>
<comment type="caution">
    <text evidence="1">The sequence shown here is derived from an EMBL/GenBank/DDBJ whole genome shotgun (WGS) entry which is preliminary data.</text>
</comment>
<accession>A0A4R7YRR6</accession>
<dbReference type="Pfam" id="PF12787">
    <property type="entry name" value="EcsC"/>
    <property type="match status" value="1"/>
</dbReference>
<evidence type="ECO:0000313" key="2">
    <source>
        <dbReference type="Proteomes" id="UP000294697"/>
    </source>
</evidence>
<reference evidence="1 2" key="1">
    <citation type="submission" date="2019-03" db="EMBL/GenBank/DDBJ databases">
        <title>Subsurface microbial communities from deep shales in Ohio and West Virginia, USA.</title>
        <authorList>
            <person name="Wrighton K."/>
        </authorList>
    </citation>
    <scope>NUCLEOTIDE SEQUENCE [LARGE SCALE GENOMIC DNA]</scope>
    <source>
        <strain evidence="1 2">MSL9.2</strain>
    </source>
</reference>
<dbReference type="RefSeq" id="WP_111573224.1">
    <property type="nucleotide sequence ID" value="NZ_QLME01000028.1"/>
</dbReference>